<dbReference type="AlphaFoldDB" id="A0A061AXX8"/>
<dbReference type="EMBL" id="LK052888">
    <property type="protein sequence ID" value="CDR39575.1"/>
    <property type="molecule type" value="Genomic_DNA"/>
</dbReference>
<name>A0A061AXX8_CYBFA</name>
<reference evidence="1" key="1">
    <citation type="journal article" date="2014" name="Genome Announc.">
        <title>Genome sequence of the yeast Cyberlindnera fabianii (Hansenula fabianii).</title>
        <authorList>
            <person name="Freel K.C."/>
            <person name="Sarilar V."/>
            <person name="Neuveglise C."/>
            <person name="Devillers H."/>
            <person name="Friedrich A."/>
            <person name="Schacherer J."/>
        </authorList>
    </citation>
    <scope>NUCLEOTIDE SEQUENCE</scope>
    <source>
        <strain evidence="1">YJS4271</strain>
    </source>
</reference>
<gene>
    <name evidence="1" type="ORF">CYFA0S_03e04885g</name>
</gene>
<proteinExistence type="predicted"/>
<organism evidence="1">
    <name type="scientific">Cyberlindnera fabianii</name>
    <name type="common">Yeast</name>
    <name type="synonym">Hansenula fabianii</name>
    <dbReference type="NCBI Taxonomy" id="36022"/>
    <lineage>
        <taxon>Eukaryota</taxon>
        <taxon>Fungi</taxon>
        <taxon>Dikarya</taxon>
        <taxon>Ascomycota</taxon>
        <taxon>Saccharomycotina</taxon>
        <taxon>Saccharomycetes</taxon>
        <taxon>Phaffomycetales</taxon>
        <taxon>Phaffomycetaceae</taxon>
        <taxon>Cyberlindnera</taxon>
    </lineage>
</organism>
<sequence length="152" mass="17236">MELQIAPAMRRNSRRTNRVRAASPITWNLALGTLIDTSVYDSLLERFLSDPPCQKVSYTHLSLSLRTPHHCILTAQQQHHVQANSLPETEAGTMMITSTGHITRIGARQHRRVGCPPSDHHCRHWVAARTVAHGTLMIKSPQDRTHRVVRWS</sequence>
<protein>
    <submittedName>
        <fullName evidence="1">CYFA0S03e04885g1_1</fullName>
    </submittedName>
</protein>
<accession>A0A061AXX8</accession>
<evidence type="ECO:0000313" key="1">
    <source>
        <dbReference type="EMBL" id="CDR39575.1"/>
    </source>
</evidence>